<dbReference type="EMBL" id="ML180702">
    <property type="protein sequence ID" value="THU76802.1"/>
    <property type="molecule type" value="Genomic_DNA"/>
</dbReference>
<dbReference type="Proteomes" id="UP000297245">
    <property type="component" value="Unassembled WGS sequence"/>
</dbReference>
<dbReference type="SUPFAM" id="SSF52540">
    <property type="entry name" value="P-loop containing nucleoside triphosphate hydrolases"/>
    <property type="match status" value="1"/>
</dbReference>
<dbReference type="Pfam" id="PF24883">
    <property type="entry name" value="NPHP3_N"/>
    <property type="match status" value="1"/>
</dbReference>
<feature type="domain" description="NACHT" evidence="2">
    <location>
        <begin position="105"/>
        <end position="261"/>
    </location>
</feature>
<evidence type="ECO:0000313" key="4">
    <source>
        <dbReference type="Proteomes" id="UP000297245"/>
    </source>
</evidence>
<dbReference type="Gene3D" id="3.40.50.300">
    <property type="entry name" value="P-loop containing nucleotide triphosphate hydrolases"/>
    <property type="match status" value="1"/>
</dbReference>
<dbReference type="OrthoDB" id="4760524at2759"/>
<dbReference type="AlphaFoldDB" id="A0A4S8KMK0"/>
<dbReference type="PANTHER" id="PTHR10039:SF17">
    <property type="entry name" value="FUNGAL STAND N-TERMINAL GOODBYE DOMAIN-CONTAINING PROTEIN-RELATED"/>
    <property type="match status" value="1"/>
</dbReference>
<keyword evidence="4" id="KW-1185">Reference proteome</keyword>
<reference evidence="3 4" key="1">
    <citation type="journal article" date="2019" name="Nat. Ecol. Evol.">
        <title>Megaphylogeny resolves global patterns of mushroom evolution.</title>
        <authorList>
            <person name="Varga T."/>
            <person name="Krizsan K."/>
            <person name="Foldi C."/>
            <person name="Dima B."/>
            <person name="Sanchez-Garcia M."/>
            <person name="Sanchez-Ramirez S."/>
            <person name="Szollosi G.J."/>
            <person name="Szarkandi J.G."/>
            <person name="Papp V."/>
            <person name="Albert L."/>
            <person name="Andreopoulos W."/>
            <person name="Angelini C."/>
            <person name="Antonin V."/>
            <person name="Barry K.W."/>
            <person name="Bougher N.L."/>
            <person name="Buchanan P."/>
            <person name="Buyck B."/>
            <person name="Bense V."/>
            <person name="Catcheside P."/>
            <person name="Chovatia M."/>
            <person name="Cooper J."/>
            <person name="Damon W."/>
            <person name="Desjardin D."/>
            <person name="Finy P."/>
            <person name="Geml J."/>
            <person name="Haridas S."/>
            <person name="Hughes K."/>
            <person name="Justo A."/>
            <person name="Karasinski D."/>
            <person name="Kautmanova I."/>
            <person name="Kiss B."/>
            <person name="Kocsube S."/>
            <person name="Kotiranta H."/>
            <person name="LaButti K.M."/>
            <person name="Lechner B.E."/>
            <person name="Liimatainen K."/>
            <person name="Lipzen A."/>
            <person name="Lukacs Z."/>
            <person name="Mihaltcheva S."/>
            <person name="Morgado L.N."/>
            <person name="Niskanen T."/>
            <person name="Noordeloos M.E."/>
            <person name="Ohm R.A."/>
            <person name="Ortiz-Santana B."/>
            <person name="Ovrebo C."/>
            <person name="Racz N."/>
            <person name="Riley R."/>
            <person name="Savchenko A."/>
            <person name="Shiryaev A."/>
            <person name="Soop K."/>
            <person name="Spirin V."/>
            <person name="Szebenyi C."/>
            <person name="Tomsovsky M."/>
            <person name="Tulloss R.E."/>
            <person name="Uehling J."/>
            <person name="Grigoriev I.V."/>
            <person name="Vagvolgyi C."/>
            <person name="Papp T."/>
            <person name="Martin F.M."/>
            <person name="Miettinen O."/>
            <person name="Hibbett D.S."/>
            <person name="Nagy L.G."/>
        </authorList>
    </citation>
    <scope>NUCLEOTIDE SEQUENCE [LARGE SCALE GENOMIC DNA]</scope>
    <source>
        <strain evidence="3 4">CBS 962.96</strain>
    </source>
</reference>
<dbReference type="PANTHER" id="PTHR10039">
    <property type="entry name" value="AMELOGENIN"/>
    <property type="match status" value="1"/>
</dbReference>
<accession>A0A4S8KMK0</accession>
<evidence type="ECO:0000313" key="3">
    <source>
        <dbReference type="EMBL" id="THU76802.1"/>
    </source>
</evidence>
<organism evidence="3 4">
    <name type="scientific">Dendrothele bispora (strain CBS 962.96)</name>
    <dbReference type="NCBI Taxonomy" id="1314807"/>
    <lineage>
        <taxon>Eukaryota</taxon>
        <taxon>Fungi</taxon>
        <taxon>Dikarya</taxon>
        <taxon>Basidiomycota</taxon>
        <taxon>Agaricomycotina</taxon>
        <taxon>Agaricomycetes</taxon>
        <taxon>Agaricomycetidae</taxon>
        <taxon>Agaricales</taxon>
        <taxon>Agaricales incertae sedis</taxon>
        <taxon>Dendrothele</taxon>
    </lineage>
</organism>
<protein>
    <recommendedName>
        <fullName evidence="2">NACHT domain-containing protein</fullName>
    </recommendedName>
</protein>
<evidence type="ECO:0000259" key="2">
    <source>
        <dbReference type="PROSITE" id="PS50837"/>
    </source>
</evidence>
<dbReference type="PROSITE" id="PS50837">
    <property type="entry name" value="NACHT"/>
    <property type="match status" value="1"/>
</dbReference>
<dbReference type="InterPro" id="IPR027417">
    <property type="entry name" value="P-loop_NTPase"/>
</dbReference>
<dbReference type="InterPro" id="IPR056884">
    <property type="entry name" value="NPHP3-like_N"/>
</dbReference>
<gene>
    <name evidence="3" type="ORF">K435DRAFT_846471</name>
</gene>
<name>A0A4S8KMK0_DENBC</name>
<keyword evidence="1" id="KW-0677">Repeat</keyword>
<sequence length="780" mass="90314">MNYTFVAPFANSDRISLHNSTVNTVGGDQINYTEESGLRLLYQEIAQVGAFHDSEDRFPPPQCHPETRKAVLADISAWITEQETRTRSQNSVRSTKPVSHYSQVPIYWLHGPAGVGKSAIAQTLAERFKDSHLAASFFFSRLSPRRNNPRFLFATIAYRLAMSGDTELRAAIDTAVRTHHGLLGATIETQFLELVVKPLRSLPREKWENTIPKIVIIDGLDECQGSDSQRRVLTTILNQLVDQNGKPRYCIPLRFLIASRPEPQIREILDRKEHLGITTRIELGDNYSTSRDIERYLRDGFDKILRTSDAMRDEPSPWPSQGVIDSLVQRASGQFIYASTVLKYVEDEDSLPKERLELVLGLPVGDPDAFSDLDALYRQIMHSNSNISRVLQILGALHCIRSDLIELIEKVLALSRHSVSVALRRMHSVLEITHDSILLYHKSFTDFLLDRRRSGEFFLDKSLHHASITQGCMRIINTPKNSNLLELQYALENFLEHLKHSKATPAMIDDLKEFRFCHYLPWNLINLKHALFNGARLDYHMYIHETFINCFAYFTILGEKFPDQLQNQISTWSKLLTHGFYVSGIDKKYLHFIPELEVLFAFITESQHHFPWSSILPDILAYLGYNFHLQDLSDMFPFGPIICHLDFHSHTSNDWYYIDWLDRFPKGPICTWNDWHFIDLRRGHHSLTESYLKTIRLDSHHISYLSNHFWSWTSHLQRSTHELSLVKELAKTVELLDDEAELQEVIYYLQNFPDKCPEVENTICQYRERIAALENYGLQK</sequence>
<proteinExistence type="predicted"/>
<evidence type="ECO:0000256" key="1">
    <source>
        <dbReference type="ARBA" id="ARBA00022737"/>
    </source>
</evidence>
<dbReference type="InterPro" id="IPR007111">
    <property type="entry name" value="NACHT_NTPase"/>
</dbReference>